<comment type="similarity">
    <text evidence="2 8">Belongs to the cytochrome P450 family.</text>
</comment>
<evidence type="ECO:0000313" key="10">
    <source>
        <dbReference type="Proteomes" id="UP000037136"/>
    </source>
</evidence>
<evidence type="ECO:0000256" key="7">
    <source>
        <dbReference type="PIRSR" id="PIRSR602403-1"/>
    </source>
</evidence>
<dbReference type="CDD" id="cd11059">
    <property type="entry name" value="CYP_fungal"/>
    <property type="match status" value="1"/>
</dbReference>
<feature type="binding site" description="axial binding residue" evidence="7">
    <location>
        <position position="461"/>
    </location>
    <ligand>
        <name>heme</name>
        <dbReference type="ChEBI" id="CHEBI:30413"/>
    </ligand>
    <ligandPart>
        <name>Fe</name>
        <dbReference type="ChEBI" id="CHEBI:18248"/>
    </ligandPart>
</feature>
<evidence type="ECO:0000256" key="3">
    <source>
        <dbReference type="ARBA" id="ARBA00022617"/>
    </source>
</evidence>
<keyword evidence="3 7" id="KW-0349">Heme</keyword>
<comment type="caution">
    <text evidence="9">The sequence shown here is derived from an EMBL/GenBank/DDBJ whole genome shotgun (WGS) entry which is preliminary data.</text>
</comment>
<proteinExistence type="inferred from homology"/>
<dbReference type="AlphaFoldDB" id="A0A2A9P8D3"/>
<dbReference type="GO" id="GO:0005506">
    <property type="term" value="F:iron ion binding"/>
    <property type="evidence" value="ECO:0007669"/>
    <property type="project" value="InterPro"/>
</dbReference>
<gene>
    <name evidence="9" type="ORF">XA68_15514</name>
</gene>
<accession>A0A2A9P8D3</accession>
<dbReference type="Proteomes" id="UP000037136">
    <property type="component" value="Unassembled WGS sequence"/>
</dbReference>
<evidence type="ECO:0000256" key="2">
    <source>
        <dbReference type="ARBA" id="ARBA00010617"/>
    </source>
</evidence>
<dbReference type="PRINTS" id="PR00385">
    <property type="entry name" value="P450"/>
</dbReference>
<dbReference type="Pfam" id="PF00067">
    <property type="entry name" value="p450"/>
    <property type="match status" value="1"/>
</dbReference>
<dbReference type="EMBL" id="LAZP02000457">
    <property type="protein sequence ID" value="PFH57096.1"/>
    <property type="molecule type" value="Genomic_DNA"/>
</dbReference>
<dbReference type="InterPro" id="IPR050121">
    <property type="entry name" value="Cytochrome_P450_monoxygenase"/>
</dbReference>
<dbReference type="Gene3D" id="1.10.630.10">
    <property type="entry name" value="Cytochrome P450"/>
    <property type="match status" value="1"/>
</dbReference>
<dbReference type="InterPro" id="IPR036396">
    <property type="entry name" value="Cyt_P450_sf"/>
</dbReference>
<evidence type="ECO:0000256" key="1">
    <source>
        <dbReference type="ARBA" id="ARBA00001971"/>
    </source>
</evidence>
<keyword evidence="10" id="KW-1185">Reference proteome</keyword>
<dbReference type="InterPro" id="IPR001128">
    <property type="entry name" value="Cyt_P450"/>
</dbReference>
<keyword evidence="4 7" id="KW-0479">Metal-binding</keyword>
<comment type="cofactor">
    <cofactor evidence="1 7">
        <name>heme</name>
        <dbReference type="ChEBI" id="CHEBI:30413"/>
    </cofactor>
</comment>
<dbReference type="GO" id="GO:0016705">
    <property type="term" value="F:oxidoreductase activity, acting on paired donors, with incorporation or reduction of molecular oxygen"/>
    <property type="evidence" value="ECO:0007669"/>
    <property type="project" value="InterPro"/>
</dbReference>
<dbReference type="PRINTS" id="PR00465">
    <property type="entry name" value="EP450IV"/>
</dbReference>
<dbReference type="GO" id="GO:0020037">
    <property type="term" value="F:heme binding"/>
    <property type="evidence" value="ECO:0007669"/>
    <property type="project" value="InterPro"/>
</dbReference>
<evidence type="ECO:0000313" key="9">
    <source>
        <dbReference type="EMBL" id="PFH57096.1"/>
    </source>
</evidence>
<dbReference type="STRING" id="268505.A0A2A9P8D3"/>
<keyword evidence="5 7" id="KW-0408">Iron</keyword>
<evidence type="ECO:0000256" key="5">
    <source>
        <dbReference type="ARBA" id="ARBA00023004"/>
    </source>
</evidence>
<protein>
    <recommendedName>
        <fullName evidence="11">Cytochrome P450</fullName>
    </recommendedName>
</protein>
<keyword evidence="6 8" id="KW-0503">Monooxygenase</keyword>
<sequence>MTVILLAALVAAYGLYSYLLFPLFLSPLARLPTPHWSCALSSFWILRARKRGTENRSLHDAHSRNGPIVRVAPDTLSVDSIDAVRTIYQGGFEKWPWYAMFHFYGVPCIFSSLGSKEHSRRKRIVSRVYSKSFIHSSQALKAQSRAVLQGRLLPLLQREAVRSECEGTEVMSILLATTMDLLSAYIFGIQGSTNFLDDQSYRHHWLRMYLNRHHHSFWPQELPTLTKLCSKLGVRLYPSFVDKEYAELQDWNLQLCNRARDFLVRGETSEENEPVVFRALYAGIKKEEESEGSRSIQKRDLAVASEIMDQLLAGHETAGITLTYLTWRMSQNPALQDQLRAELLSLKPTTEAVSGNLPDGKALDALPLLQAVIMETLRLHSPIPAPQPRITPYPFTRIDGFDVPGGVRVAALAYTLHLNETVFPDPRRWDHTRWLPDETSDEAQKDMKRQFWAFGSGGRMCIGSNFALSEMKQIVALIYSNFRTSIVDDSGMEQTDAYSARPKGDRLMLKLTCLDP</sequence>
<reference evidence="9 10" key="1">
    <citation type="journal article" date="2015" name="BMC Genomics">
        <title>Gene expression during zombie ant biting behavior reflects the complexity underlying fungal parasitic behavioral manipulation.</title>
        <authorList>
            <person name="de Bekker C."/>
            <person name="Ohm R.A."/>
            <person name="Loreto R.G."/>
            <person name="Sebastian A."/>
            <person name="Albert I."/>
            <person name="Merrow M."/>
            <person name="Brachmann A."/>
            <person name="Hughes D.P."/>
        </authorList>
    </citation>
    <scope>NUCLEOTIDE SEQUENCE [LARGE SCALE GENOMIC DNA]</scope>
    <source>
        <strain evidence="9 10">SC16a</strain>
    </source>
</reference>
<evidence type="ECO:0000256" key="8">
    <source>
        <dbReference type="RuleBase" id="RU000461"/>
    </source>
</evidence>
<evidence type="ECO:0008006" key="11">
    <source>
        <dbReference type="Google" id="ProtNLM"/>
    </source>
</evidence>
<dbReference type="InterPro" id="IPR017972">
    <property type="entry name" value="Cyt_P450_CS"/>
</dbReference>
<name>A0A2A9P8D3_OPHUN</name>
<dbReference type="PANTHER" id="PTHR24305:SF166">
    <property type="entry name" value="CYTOCHROME P450 12A4, MITOCHONDRIAL-RELATED"/>
    <property type="match status" value="1"/>
</dbReference>
<dbReference type="OrthoDB" id="1470350at2759"/>
<dbReference type="InterPro" id="IPR002403">
    <property type="entry name" value="Cyt_P450_E_grp-IV"/>
</dbReference>
<organism evidence="9 10">
    <name type="scientific">Ophiocordyceps unilateralis</name>
    <name type="common">Zombie-ant fungus</name>
    <name type="synonym">Torrubia unilateralis</name>
    <dbReference type="NCBI Taxonomy" id="268505"/>
    <lineage>
        <taxon>Eukaryota</taxon>
        <taxon>Fungi</taxon>
        <taxon>Dikarya</taxon>
        <taxon>Ascomycota</taxon>
        <taxon>Pezizomycotina</taxon>
        <taxon>Sordariomycetes</taxon>
        <taxon>Hypocreomycetidae</taxon>
        <taxon>Hypocreales</taxon>
        <taxon>Ophiocordycipitaceae</taxon>
        <taxon>Ophiocordyceps</taxon>
    </lineage>
</organism>
<reference evidence="9 10" key="2">
    <citation type="journal article" date="2017" name="Sci. Rep.">
        <title>Ant-infecting Ophiocordyceps genomes reveal a high diversity of potential behavioral manipulation genes and a possible major role for enterotoxins.</title>
        <authorList>
            <person name="de Bekker C."/>
            <person name="Ohm R.A."/>
            <person name="Evans H.C."/>
            <person name="Brachmann A."/>
            <person name="Hughes D.P."/>
        </authorList>
    </citation>
    <scope>NUCLEOTIDE SEQUENCE [LARGE SCALE GENOMIC DNA]</scope>
    <source>
        <strain evidence="9 10">SC16a</strain>
    </source>
</reference>
<dbReference type="PROSITE" id="PS00086">
    <property type="entry name" value="CYTOCHROME_P450"/>
    <property type="match status" value="1"/>
</dbReference>
<dbReference type="SUPFAM" id="SSF48264">
    <property type="entry name" value="Cytochrome P450"/>
    <property type="match status" value="1"/>
</dbReference>
<keyword evidence="8" id="KW-0560">Oxidoreductase</keyword>
<evidence type="ECO:0000256" key="4">
    <source>
        <dbReference type="ARBA" id="ARBA00022723"/>
    </source>
</evidence>
<dbReference type="GO" id="GO:0004497">
    <property type="term" value="F:monooxygenase activity"/>
    <property type="evidence" value="ECO:0007669"/>
    <property type="project" value="UniProtKB-KW"/>
</dbReference>
<evidence type="ECO:0000256" key="6">
    <source>
        <dbReference type="ARBA" id="ARBA00023033"/>
    </source>
</evidence>
<dbReference type="PANTHER" id="PTHR24305">
    <property type="entry name" value="CYTOCHROME P450"/>
    <property type="match status" value="1"/>
</dbReference>